<organism evidence="2 3">
    <name type="scientific">Deinococcus hohokamensis</name>
    <dbReference type="NCBI Taxonomy" id="309883"/>
    <lineage>
        <taxon>Bacteria</taxon>
        <taxon>Thermotogati</taxon>
        <taxon>Deinococcota</taxon>
        <taxon>Deinococci</taxon>
        <taxon>Deinococcales</taxon>
        <taxon>Deinococcaceae</taxon>
        <taxon>Deinococcus</taxon>
    </lineage>
</organism>
<evidence type="ECO:0000256" key="1">
    <source>
        <dbReference type="SAM" id="MobiDB-lite"/>
    </source>
</evidence>
<gene>
    <name evidence="2" type="ORF">ACFO0D_00805</name>
</gene>
<accession>A0ABV9I432</accession>
<evidence type="ECO:0008006" key="4">
    <source>
        <dbReference type="Google" id="ProtNLM"/>
    </source>
</evidence>
<name>A0ABV9I432_9DEIO</name>
<dbReference type="EMBL" id="JBHSEI010000001">
    <property type="protein sequence ID" value="MFC4636868.1"/>
    <property type="molecule type" value="Genomic_DNA"/>
</dbReference>
<comment type="caution">
    <text evidence="2">The sequence shown here is derived from an EMBL/GenBank/DDBJ whole genome shotgun (WGS) entry which is preliminary data.</text>
</comment>
<dbReference type="RefSeq" id="WP_380059914.1">
    <property type="nucleotide sequence ID" value="NZ_JBHSEI010000001.1"/>
</dbReference>
<proteinExistence type="predicted"/>
<protein>
    <recommendedName>
        <fullName evidence="4">Alginate biosynthesis protein AlgP</fullName>
    </recommendedName>
</protein>
<evidence type="ECO:0000313" key="2">
    <source>
        <dbReference type="EMBL" id="MFC4636868.1"/>
    </source>
</evidence>
<dbReference type="Proteomes" id="UP001595952">
    <property type="component" value="Unassembled WGS sequence"/>
</dbReference>
<feature type="region of interest" description="Disordered" evidence="1">
    <location>
        <begin position="305"/>
        <end position="373"/>
    </location>
</feature>
<sequence length="373" mass="39562">MNKDTNTGNGRSLLLLGALAALATNRDARTRLVGGTRNALEGAHHVLDETVKPALGTAASHAQDLAQQAAHRGGSALETLREEAPGRAQTLLHTALDTATQIAGTVQERATQLAEGADEATSERREQAKEVIKSAGKDLGHTLQGARESGLGLLAGVQDTVQKLLHDHGDEIAAGRRRAEKRLEQARHDAERELRRSGRTWKAAKLDREINKRIAPMHKEIRRELAQLDKQAMKRYRAESRRGGLGGLGTLVLLGTGAVVLARVPTVRTGILRAVEGVNPEAAQSLRRASRTARDLIGSAWLESIEEPQQTPAPGTAAKTQAGTTGGTWGASVEPGSPSAARTQAEQAQGVPAPSNTPQEKAQQGDKDGKKAN</sequence>
<feature type="compositionally biased region" description="Low complexity" evidence="1">
    <location>
        <begin position="308"/>
        <end position="323"/>
    </location>
</feature>
<reference evidence="3" key="1">
    <citation type="journal article" date="2019" name="Int. J. Syst. Evol. Microbiol.">
        <title>The Global Catalogue of Microorganisms (GCM) 10K type strain sequencing project: providing services to taxonomists for standard genome sequencing and annotation.</title>
        <authorList>
            <consortium name="The Broad Institute Genomics Platform"/>
            <consortium name="The Broad Institute Genome Sequencing Center for Infectious Disease"/>
            <person name="Wu L."/>
            <person name="Ma J."/>
        </authorList>
    </citation>
    <scope>NUCLEOTIDE SEQUENCE [LARGE SCALE GENOMIC DNA]</scope>
    <source>
        <strain evidence="3">CCUG 55995</strain>
    </source>
</reference>
<keyword evidence="3" id="KW-1185">Reference proteome</keyword>
<evidence type="ECO:0000313" key="3">
    <source>
        <dbReference type="Proteomes" id="UP001595952"/>
    </source>
</evidence>
<feature type="compositionally biased region" description="Basic and acidic residues" evidence="1">
    <location>
        <begin position="363"/>
        <end position="373"/>
    </location>
</feature>